<keyword evidence="3 6" id="KW-1133">Transmembrane helix</keyword>
<accession>A0A2M8M4X2</accession>
<dbReference type="Gene3D" id="1.10.3720.10">
    <property type="entry name" value="MetI-like"/>
    <property type="match status" value="1"/>
</dbReference>
<dbReference type="InterPro" id="IPR035906">
    <property type="entry name" value="MetI-like_sf"/>
</dbReference>
<evidence type="ECO:0008006" key="9">
    <source>
        <dbReference type="Google" id="ProtNLM"/>
    </source>
</evidence>
<comment type="caution">
    <text evidence="7">The sequence shown here is derived from an EMBL/GenBank/DDBJ whole genome shotgun (WGS) entry which is preliminary data.</text>
</comment>
<dbReference type="AlphaFoldDB" id="A0A2M8M4X2"/>
<dbReference type="SUPFAM" id="SSF161098">
    <property type="entry name" value="MetI-like"/>
    <property type="match status" value="1"/>
</dbReference>
<reference evidence="7 8" key="1">
    <citation type="submission" date="2017-11" db="EMBL/GenBank/DDBJ databases">
        <title>Streptomyces carmine sp. nov., a novel actinomycete isolated from Sophora alopecuroides in Xinjiang, China.</title>
        <authorList>
            <person name="Wang Y."/>
            <person name="Luo X."/>
            <person name="Wan C."/>
            <person name="Zhang L."/>
        </authorList>
    </citation>
    <scope>NUCLEOTIDE SEQUENCE [LARGE SCALE GENOMIC DNA]</scope>
    <source>
        <strain evidence="7 8">TRM SA0054</strain>
    </source>
</reference>
<gene>
    <name evidence="7" type="ORF">CUT44_05655</name>
</gene>
<evidence type="ECO:0000256" key="5">
    <source>
        <dbReference type="SAM" id="MobiDB-lite"/>
    </source>
</evidence>
<evidence type="ECO:0000256" key="4">
    <source>
        <dbReference type="ARBA" id="ARBA00023136"/>
    </source>
</evidence>
<feature type="region of interest" description="Disordered" evidence="5">
    <location>
        <begin position="14"/>
        <end position="38"/>
    </location>
</feature>
<organism evidence="7 8">
    <name type="scientific">Streptomyces carminius</name>
    <dbReference type="NCBI Taxonomy" id="2665496"/>
    <lineage>
        <taxon>Bacteria</taxon>
        <taxon>Bacillati</taxon>
        <taxon>Actinomycetota</taxon>
        <taxon>Actinomycetes</taxon>
        <taxon>Kitasatosporales</taxon>
        <taxon>Streptomycetaceae</taxon>
        <taxon>Streptomyces</taxon>
    </lineage>
</organism>
<evidence type="ECO:0000313" key="7">
    <source>
        <dbReference type="EMBL" id="PJE99249.1"/>
    </source>
</evidence>
<name>A0A2M8M4X2_9ACTN</name>
<evidence type="ECO:0000256" key="2">
    <source>
        <dbReference type="ARBA" id="ARBA00022692"/>
    </source>
</evidence>
<dbReference type="EMBL" id="PGGW01000017">
    <property type="protein sequence ID" value="PJE99249.1"/>
    <property type="molecule type" value="Genomic_DNA"/>
</dbReference>
<keyword evidence="4 6" id="KW-0472">Membrane</keyword>
<protein>
    <recommendedName>
        <fullName evidence="9">ABC transmembrane type-1 domain-containing protein</fullName>
    </recommendedName>
</protein>
<evidence type="ECO:0000256" key="1">
    <source>
        <dbReference type="ARBA" id="ARBA00004141"/>
    </source>
</evidence>
<evidence type="ECO:0000256" key="6">
    <source>
        <dbReference type="SAM" id="Phobius"/>
    </source>
</evidence>
<proteinExistence type="predicted"/>
<dbReference type="Proteomes" id="UP000230407">
    <property type="component" value="Unassembled WGS sequence"/>
</dbReference>
<evidence type="ECO:0000313" key="8">
    <source>
        <dbReference type="Proteomes" id="UP000230407"/>
    </source>
</evidence>
<dbReference type="GO" id="GO:0016020">
    <property type="term" value="C:membrane"/>
    <property type="evidence" value="ECO:0007669"/>
    <property type="project" value="UniProtKB-SubCell"/>
</dbReference>
<comment type="subcellular location">
    <subcellularLocation>
        <location evidence="1">Membrane</location>
        <topology evidence="1">Multi-pass membrane protein</topology>
    </subcellularLocation>
</comment>
<sequence length="121" mass="13139">MPGRWNTAVYSPVVPRHPVPPRAPSCRRDAPTDTPTDVSPRRVAAIYLDDRTKMPLQVVLNQIVLEGQRPVGMSQTVNTGQLHAPSVQTAVMVLALLPVAVLSPFVQKHFRKGMPTGAVKG</sequence>
<keyword evidence="2 6" id="KW-0812">Transmembrane</keyword>
<evidence type="ECO:0000256" key="3">
    <source>
        <dbReference type="ARBA" id="ARBA00022989"/>
    </source>
</evidence>
<feature type="transmembrane region" description="Helical" evidence="6">
    <location>
        <begin position="87"/>
        <end position="106"/>
    </location>
</feature>
<keyword evidence="8" id="KW-1185">Reference proteome</keyword>